<feature type="compositionally biased region" description="Basic residues" evidence="1">
    <location>
        <begin position="81"/>
        <end position="95"/>
    </location>
</feature>
<comment type="caution">
    <text evidence="2">The sequence shown here is derived from an EMBL/GenBank/DDBJ whole genome shotgun (WGS) entry which is preliminary data.</text>
</comment>
<dbReference type="AlphaFoldDB" id="A0A840QIK4"/>
<evidence type="ECO:0000313" key="2">
    <source>
        <dbReference type="EMBL" id="MBB5158718.1"/>
    </source>
</evidence>
<proteinExistence type="predicted"/>
<evidence type="ECO:0000313" key="3">
    <source>
        <dbReference type="Proteomes" id="UP000584374"/>
    </source>
</evidence>
<evidence type="ECO:0000256" key="1">
    <source>
        <dbReference type="SAM" id="MobiDB-lite"/>
    </source>
</evidence>
<dbReference type="Proteomes" id="UP000584374">
    <property type="component" value="Unassembled WGS sequence"/>
</dbReference>
<gene>
    <name evidence="2" type="ORF">BJ970_006317</name>
</gene>
<keyword evidence="3" id="KW-1185">Reference proteome</keyword>
<feature type="region of interest" description="Disordered" evidence="1">
    <location>
        <begin position="67"/>
        <end position="109"/>
    </location>
</feature>
<sequence length="109" mass="12250">MSMIQRTASCDLTGTRAAAQDELPGGLYGMQMTLSPEPPERLEARRHEFCVDCASRFLTRPFDEWESVESRTIAPETQTQARRKNQRRKGNRPARRGCGEACVGRLAPP</sequence>
<organism evidence="2 3">
    <name type="scientific">Saccharopolyspora phatthalungensis</name>
    <dbReference type="NCBI Taxonomy" id="664693"/>
    <lineage>
        <taxon>Bacteria</taxon>
        <taxon>Bacillati</taxon>
        <taxon>Actinomycetota</taxon>
        <taxon>Actinomycetes</taxon>
        <taxon>Pseudonocardiales</taxon>
        <taxon>Pseudonocardiaceae</taxon>
        <taxon>Saccharopolyspora</taxon>
    </lineage>
</organism>
<protein>
    <submittedName>
        <fullName evidence="2">Uncharacterized protein</fullName>
    </submittedName>
</protein>
<name>A0A840QIK4_9PSEU</name>
<dbReference type="EMBL" id="JACHIW010000002">
    <property type="protein sequence ID" value="MBB5158718.1"/>
    <property type="molecule type" value="Genomic_DNA"/>
</dbReference>
<accession>A0A840QIK4</accession>
<reference evidence="2 3" key="1">
    <citation type="submission" date="2020-08" db="EMBL/GenBank/DDBJ databases">
        <title>Sequencing the genomes of 1000 actinobacteria strains.</title>
        <authorList>
            <person name="Klenk H.-P."/>
        </authorList>
    </citation>
    <scope>NUCLEOTIDE SEQUENCE [LARGE SCALE GENOMIC DNA]</scope>
    <source>
        <strain evidence="2 3">DSM 45584</strain>
    </source>
</reference>